<dbReference type="Proteomes" id="UP001163321">
    <property type="component" value="Chromosome 1"/>
</dbReference>
<organism evidence="1 2">
    <name type="scientific">Peronosclerospora sorghi</name>
    <dbReference type="NCBI Taxonomy" id="230839"/>
    <lineage>
        <taxon>Eukaryota</taxon>
        <taxon>Sar</taxon>
        <taxon>Stramenopiles</taxon>
        <taxon>Oomycota</taxon>
        <taxon>Peronosporomycetes</taxon>
        <taxon>Peronosporales</taxon>
        <taxon>Peronosporaceae</taxon>
        <taxon>Peronosclerospora</taxon>
    </lineage>
</organism>
<name>A0ACC0WR91_9STRA</name>
<evidence type="ECO:0000313" key="2">
    <source>
        <dbReference type="Proteomes" id="UP001163321"/>
    </source>
</evidence>
<evidence type="ECO:0000313" key="1">
    <source>
        <dbReference type="EMBL" id="KAI9921415.1"/>
    </source>
</evidence>
<dbReference type="EMBL" id="CM047580">
    <property type="protein sequence ID" value="KAI9921415.1"/>
    <property type="molecule type" value="Genomic_DNA"/>
</dbReference>
<accession>A0ACC0WR91</accession>
<comment type="caution">
    <text evidence="1">The sequence shown here is derived from an EMBL/GenBank/DDBJ whole genome shotgun (WGS) entry which is preliminary data.</text>
</comment>
<reference evidence="1 2" key="1">
    <citation type="journal article" date="2022" name="bioRxiv">
        <title>The genome of the oomycete Peronosclerospora sorghi, a cosmopolitan pathogen of maize and sorghum, is inflated with dispersed pseudogenes.</title>
        <authorList>
            <person name="Fletcher K."/>
            <person name="Martin F."/>
            <person name="Isakeit T."/>
            <person name="Cavanaugh K."/>
            <person name="Magill C."/>
            <person name="Michelmore R."/>
        </authorList>
    </citation>
    <scope>NUCLEOTIDE SEQUENCE [LARGE SCALE GENOMIC DNA]</scope>
    <source>
        <strain evidence="1">P6</strain>
    </source>
</reference>
<proteinExistence type="predicted"/>
<protein>
    <submittedName>
        <fullName evidence="1">Uncharacterized protein</fullName>
    </submittedName>
</protein>
<sequence length="77" mass="7983">MDLYADLPLAEGAKSSSALDANGKPKTSLSSTGSMWASAPLMVPQAAKNKKTNNRPTPVVTSVGFVAAETRTQCLDS</sequence>
<keyword evidence="2" id="KW-1185">Reference proteome</keyword>
<gene>
    <name evidence="1" type="ORF">PsorP6_002053</name>
</gene>